<keyword evidence="1" id="KW-0812">Transmembrane</keyword>
<dbReference type="AlphaFoldDB" id="A0A9P6YTU4"/>
<reference evidence="2 3" key="1">
    <citation type="journal article" date="2020" name="Microb. Genom.">
        <title>Genetic diversity of clinical and environmental Mucorales isolates obtained from an investigation of mucormycosis cases among solid organ transplant recipients.</title>
        <authorList>
            <person name="Nguyen M.H."/>
            <person name="Kaul D."/>
            <person name="Muto C."/>
            <person name="Cheng S.J."/>
            <person name="Richter R.A."/>
            <person name="Bruno V.M."/>
            <person name="Liu G."/>
            <person name="Beyhan S."/>
            <person name="Sundermann A.J."/>
            <person name="Mounaud S."/>
            <person name="Pasculle A.W."/>
            <person name="Nierman W.C."/>
            <person name="Driscoll E."/>
            <person name="Cumbie R."/>
            <person name="Clancy C.J."/>
            <person name="Dupont C.L."/>
        </authorList>
    </citation>
    <scope>NUCLEOTIDE SEQUENCE [LARGE SCALE GENOMIC DNA]</scope>
    <source>
        <strain evidence="2 3">GL24</strain>
    </source>
</reference>
<evidence type="ECO:0000313" key="2">
    <source>
        <dbReference type="EMBL" id="KAG1564175.1"/>
    </source>
</evidence>
<keyword evidence="1" id="KW-1133">Transmembrane helix</keyword>
<keyword evidence="3" id="KW-1185">Reference proteome</keyword>
<name>A0A9P6YTU4_9FUNG</name>
<sequence length="241" mass="26500">MSEYNQLHTSVAHSITTHMIHTTLSSSFVLRTATRTTEAKQTATFGGPPSFIPSSTQSTLFINTNNSGFGDKAISESKPDPLCFVGPLLGAIAGLGLLAFIMMYCIRQMNEPYYRPPDPKAICYLRDPEPAMLAAYISVTTPTPVKEKRLTSDTLVGSWSSAAFKSQYSPQLALSPSLFAGQIKEDNTQPTLKPESTISPSNTLIDQSDWVLGSSLDNHQTKLNIYEPQLFYDDRDNDGRH</sequence>
<organism evidence="2 3">
    <name type="scientific">Rhizopus delemar</name>
    <dbReference type="NCBI Taxonomy" id="936053"/>
    <lineage>
        <taxon>Eukaryota</taxon>
        <taxon>Fungi</taxon>
        <taxon>Fungi incertae sedis</taxon>
        <taxon>Mucoromycota</taxon>
        <taxon>Mucoromycotina</taxon>
        <taxon>Mucoromycetes</taxon>
        <taxon>Mucorales</taxon>
        <taxon>Mucorineae</taxon>
        <taxon>Rhizopodaceae</taxon>
        <taxon>Rhizopus</taxon>
    </lineage>
</organism>
<accession>A0A9P6YTU4</accession>
<gene>
    <name evidence="2" type="ORF">G6F50_011277</name>
</gene>
<evidence type="ECO:0000256" key="1">
    <source>
        <dbReference type="SAM" id="Phobius"/>
    </source>
</evidence>
<evidence type="ECO:0000313" key="3">
    <source>
        <dbReference type="Proteomes" id="UP000740926"/>
    </source>
</evidence>
<proteinExistence type="predicted"/>
<protein>
    <submittedName>
        <fullName evidence="2">Uncharacterized protein</fullName>
    </submittedName>
</protein>
<dbReference type="EMBL" id="JAANIU010002799">
    <property type="protein sequence ID" value="KAG1564175.1"/>
    <property type="molecule type" value="Genomic_DNA"/>
</dbReference>
<keyword evidence="1" id="KW-0472">Membrane</keyword>
<feature type="transmembrane region" description="Helical" evidence="1">
    <location>
        <begin position="84"/>
        <end position="106"/>
    </location>
</feature>
<comment type="caution">
    <text evidence="2">The sequence shown here is derived from an EMBL/GenBank/DDBJ whole genome shotgun (WGS) entry which is preliminary data.</text>
</comment>
<dbReference type="Proteomes" id="UP000740926">
    <property type="component" value="Unassembled WGS sequence"/>
</dbReference>